<dbReference type="GO" id="GO:0003677">
    <property type="term" value="F:DNA binding"/>
    <property type="evidence" value="ECO:0007669"/>
    <property type="project" value="InterPro"/>
</dbReference>
<dbReference type="Pfam" id="PF13443">
    <property type="entry name" value="HTH_26"/>
    <property type="match status" value="1"/>
</dbReference>
<evidence type="ECO:0000313" key="3">
    <source>
        <dbReference type="EMBL" id="SQC91981.1"/>
    </source>
</evidence>
<evidence type="ECO:0000313" key="4">
    <source>
        <dbReference type="Proteomes" id="UP000217979"/>
    </source>
</evidence>
<dbReference type="EMBL" id="UAVU01000009">
    <property type="protein sequence ID" value="SQC91981.1"/>
    <property type="molecule type" value="Genomic_DNA"/>
</dbReference>
<evidence type="ECO:0000259" key="1">
    <source>
        <dbReference type="PROSITE" id="PS50943"/>
    </source>
</evidence>
<geneLocation type="plasmid" evidence="2">
    <name>unnamed</name>
</geneLocation>
<accession>A0A291E5L4</accession>
<dbReference type="Proteomes" id="UP000251197">
    <property type="component" value="Unassembled WGS sequence"/>
</dbReference>
<evidence type="ECO:0000313" key="2">
    <source>
        <dbReference type="EMBL" id="ATF95365.1"/>
    </source>
</evidence>
<dbReference type="InterPro" id="IPR010982">
    <property type="entry name" value="Lambda_DNA-bd_dom_sf"/>
</dbReference>
<dbReference type="InterPro" id="IPR001387">
    <property type="entry name" value="Cro/C1-type_HTH"/>
</dbReference>
<dbReference type="Gene3D" id="1.10.260.40">
    <property type="entry name" value="lambda repressor-like DNA-binding domains"/>
    <property type="match status" value="1"/>
</dbReference>
<evidence type="ECO:0000313" key="5">
    <source>
        <dbReference type="Proteomes" id="UP000251197"/>
    </source>
</evidence>
<gene>
    <name evidence="2" type="ORF">CO704_25045</name>
    <name evidence="3" type="ORF">NCTC12120_05163</name>
</gene>
<dbReference type="PROSITE" id="PS50943">
    <property type="entry name" value="HTH_CROC1"/>
    <property type="match status" value="1"/>
</dbReference>
<dbReference type="RefSeq" id="WP_061277058.1">
    <property type="nucleotide sequence ID" value="NZ_CP023526.1"/>
</dbReference>
<organism evidence="2 4">
    <name type="scientific">Cedecea neteri</name>
    <dbReference type="NCBI Taxonomy" id="158822"/>
    <lineage>
        <taxon>Bacteria</taxon>
        <taxon>Pseudomonadati</taxon>
        <taxon>Pseudomonadota</taxon>
        <taxon>Gammaproteobacteria</taxon>
        <taxon>Enterobacterales</taxon>
        <taxon>Enterobacteriaceae</taxon>
        <taxon>Cedecea</taxon>
    </lineage>
</organism>
<dbReference type="SUPFAM" id="SSF47413">
    <property type="entry name" value="lambda repressor-like DNA-binding domains"/>
    <property type="match status" value="1"/>
</dbReference>
<reference evidence="3 5" key="2">
    <citation type="submission" date="2018-06" db="EMBL/GenBank/DDBJ databases">
        <authorList>
            <consortium name="Pathogen Informatics"/>
            <person name="Doyle S."/>
        </authorList>
    </citation>
    <scope>NUCLEOTIDE SEQUENCE [LARGE SCALE GENOMIC DNA]</scope>
    <source>
        <strain evidence="3 5">NCTC12120</strain>
    </source>
</reference>
<feature type="domain" description="HTH cro/C1-type" evidence="1">
    <location>
        <begin position="18"/>
        <end position="73"/>
    </location>
</feature>
<reference evidence="2 4" key="1">
    <citation type="submission" date="2017-09" db="EMBL/GenBank/DDBJ databases">
        <title>FDA dAtabase for Regulatory Grade micrObial Sequences (FDA-ARGOS): Supporting development and validation of Infectious Disease Dx tests.</title>
        <authorList>
            <person name="Minogue T."/>
            <person name="Wolcott M."/>
            <person name="Wasieloski L."/>
            <person name="Aguilar W."/>
            <person name="Moore D."/>
            <person name="Tallon L."/>
            <person name="Sadzewicz L."/>
            <person name="Ott S."/>
            <person name="Zhao X."/>
            <person name="Nagaraj S."/>
            <person name="Vavikolanu K."/>
            <person name="Aluvathingal J."/>
            <person name="Nadendla S."/>
            <person name="Sichtig H."/>
        </authorList>
    </citation>
    <scope>NUCLEOTIDE SEQUENCE [LARGE SCALE GENOMIC DNA]</scope>
    <source>
        <strain evidence="2 4">FDAARGOS_392</strain>
        <plasmid evidence="4">Plasmid unnamed</plasmid>
        <plasmid evidence="2">unnamed</plasmid>
    </source>
</reference>
<name>A0A291E5L4_9ENTR</name>
<dbReference type="EMBL" id="CP023526">
    <property type="protein sequence ID" value="ATF95365.1"/>
    <property type="molecule type" value="Genomic_DNA"/>
</dbReference>
<sequence length="204" mass="22829">MSNRITNAQRNSNIAKNINFLIEEHGETKTSFSQKTGLTRATIYKILEGKVSHVQQSTVTRISDFFGISCETIENTDLGKMKQTEETLAFNGNKNPIALPIIPGTCLRNTLSKTVGQLIQIFDTTWYFSSGGNFIALLIDAEMGETFDVGTLLIVNRSPFKRSLLPSLFLDNNNTLKIRETSSEENNCDNQEVWLGVLIEEICQ</sequence>
<protein>
    <submittedName>
        <fullName evidence="2">XRE family transcriptional regulator</fullName>
    </submittedName>
</protein>
<dbReference type="Proteomes" id="UP000217979">
    <property type="component" value="Plasmid unnamed"/>
</dbReference>
<dbReference type="AlphaFoldDB" id="A0A291E5L4"/>
<keyword evidence="2" id="KW-0614">Plasmid</keyword>
<proteinExistence type="predicted"/>